<evidence type="ECO:0000313" key="2">
    <source>
        <dbReference type="Proteomes" id="UP000518752"/>
    </source>
</evidence>
<accession>A0A8H5MHA3</accession>
<gene>
    <name evidence="1" type="ORF">D9757_000093</name>
</gene>
<dbReference type="OrthoDB" id="3269202at2759"/>
<reference evidence="1 2" key="1">
    <citation type="journal article" date="2020" name="ISME J.">
        <title>Uncovering the hidden diversity of litter-decomposition mechanisms in mushroom-forming fungi.</title>
        <authorList>
            <person name="Floudas D."/>
            <person name="Bentzer J."/>
            <person name="Ahren D."/>
            <person name="Johansson T."/>
            <person name="Persson P."/>
            <person name="Tunlid A."/>
        </authorList>
    </citation>
    <scope>NUCLEOTIDE SEQUENCE [LARGE SCALE GENOMIC DNA]</scope>
    <source>
        <strain evidence="1 2">CBS 406.79</strain>
    </source>
</reference>
<dbReference type="Proteomes" id="UP000518752">
    <property type="component" value="Unassembled WGS sequence"/>
</dbReference>
<organism evidence="1 2">
    <name type="scientific">Collybiopsis confluens</name>
    <dbReference type="NCBI Taxonomy" id="2823264"/>
    <lineage>
        <taxon>Eukaryota</taxon>
        <taxon>Fungi</taxon>
        <taxon>Dikarya</taxon>
        <taxon>Basidiomycota</taxon>
        <taxon>Agaricomycotina</taxon>
        <taxon>Agaricomycetes</taxon>
        <taxon>Agaricomycetidae</taxon>
        <taxon>Agaricales</taxon>
        <taxon>Marasmiineae</taxon>
        <taxon>Omphalotaceae</taxon>
        <taxon>Collybiopsis</taxon>
    </lineage>
</organism>
<evidence type="ECO:0000313" key="1">
    <source>
        <dbReference type="EMBL" id="KAF5393878.1"/>
    </source>
</evidence>
<name>A0A8H5MHA3_9AGAR</name>
<protein>
    <submittedName>
        <fullName evidence="1">Uncharacterized protein</fullName>
    </submittedName>
</protein>
<keyword evidence="2" id="KW-1185">Reference proteome</keyword>
<dbReference type="EMBL" id="JAACJN010000001">
    <property type="protein sequence ID" value="KAF5393878.1"/>
    <property type="molecule type" value="Genomic_DNA"/>
</dbReference>
<dbReference type="AlphaFoldDB" id="A0A8H5MHA3"/>
<sequence length="142" mass="15337">MSAYYPTAASHISHRHETPVVYSSSHRSHGTPYVAGSHAYSQNPSNYGAENVIYVPSSSHGHGHSRGHGHRSHHYGTVAPTTVISAGDGHRHHRSIILTSTNLGPALGASLDEAGAEDIWMQGRELKLTDMGDQSTVYEDQK</sequence>
<comment type="caution">
    <text evidence="1">The sequence shown here is derived from an EMBL/GenBank/DDBJ whole genome shotgun (WGS) entry which is preliminary data.</text>
</comment>
<proteinExistence type="predicted"/>